<dbReference type="EMBL" id="JBHTJA010000025">
    <property type="protein sequence ID" value="MFD0901738.1"/>
    <property type="molecule type" value="Genomic_DNA"/>
</dbReference>
<protein>
    <submittedName>
        <fullName evidence="5">HK97 family phage prohead protease</fullName>
    </submittedName>
</protein>
<keyword evidence="3" id="KW-0378">Hydrolase</keyword>
<dbReference type="RefSeq" id="WP_378298947.1">
    <property type="nucleotide sequence ID" value="NZ_JBHTJA010000025.1"/>
</dbReference>
<dbReference type="GO" id="GO:0008233">
    <property type="term" value="F:peptidase activity"/>
    <property type="evidence" value="ECO:0007669"/>
    <property type="project" value="UniProtKB-KW"/>
</dbReference>
<keyword evidence="1" id="KW-1188">Viral release from host cell</keyword>
<proteinExistence type="predicted"/>
<evidence type="ECO:0000256" key="3">
    <source>
        <dbReference type="ARBA" id="ARBA00022801"/>
    </source>
</evidence>
<sequence>MTETKFGATESVGEGRVTVQFATFNEVDYHGDITLPGAFTEGQEVLVSSYNHASWKEAWPVGRGRIRTDSRAAYADLQFFLDTLAGSEAFKTVRATGNLQQWSYGFNIDKHRIVRDEDGDEVRILERVNVYEVSPVLQGAGRSTRTVAVKDSPSAAPEVPADLAAIRESLFSAEVSNAEALAVAHSQYLLDSTSTLLSGSHLGDAT</sequence>
<organism evidence="5 6">
    <name type="scientific">Actinomadura sediminis</name>
    <dbReference type="NCBI Taxonomy" id="1038904"/>
    <lineage>
        <taxon>Bacteria</taxon>
        <taxon>Bacillati</taxon>
        <taxon>Actinomycetota</taxon>
        <taxon>Actinomycetes</taxon>
        <taxon>Streptosporangiales</taxon>
        <taxon>Thermomonosporaceae</taxon>
        <taxon>Actinomadura</taxon>
    </lineage>
</organism>
<dbReference type="GO" id="GO:0006508">
    <property type="term" value="P:proteolysis"/>
    <property type="evidence" value="ECO:0007669"/>
    <property type="project" value="UniProtKB-KW"/>
</dbReference>
<dbReference type="Proteomes" id="UP001596972">
    <property type="component" value="Unassembled WGS sequence"/>
</dbReference>
<evidence type="ECO:0000256" key="1">
    <source>
        <dbReference type="ARBA" id="ARBA00022612"/>
    </source>
</evidence>
<feature type="domain" description="Prohead serine protease" evidence="4">
    <location>
        <begin position="21"/>
        <end position="150"/>
    </location>
</feature>
<comment type="caution">
    <text evidence="5">The sequence shown here is derived from an EMBL/GenBank/DDBJ whole genome shotgun (WGS) entry which is preliminary data.</text>
</comment>
<evidence type="ECO:0000259" key="4">
    <source>
        <dbReference type="Pfam" id="PF04586"/>
    </source>
</evidence>
<name>A0ABW3ES57_9ACTN</name>
<keyword evidence="2 5" id="KW-0645">Protease</keyword>
<evidence type="ECO:0000256" key="2">
    <source>
        <dbReference type="ARBA" id="ARBA00022670"/>
    </source>
</evidence>
<reference evidence="6" key="1">
    <citation type="journal article" date="2019" name="Int. J. Syst. Evol. Microbiol.">
        <title>The Global Catalogue of Microorganisms (GCM) 10K type strain sequencing project: providing services to taxonomists for standard genome sequencing and annotation.</title>
        <authorList>
            <consortium name="The Broad Institute Genomics Platform"/>
            <consortium name="The Broad Institute Genome Sequencing Center for Infectious Disease"/>
            <person name="Wu L."/>
            <person name="Ma J."/>
        </authorList>
    </citation>
    <scope>NUCLEOTIDE SEQUENCE [LARGE SCALE GENOMIC DNA]</scope>
    <source>
        <strain evidence="6">JCM 31202</strain>
    </source>
</reference>
<gene>
    <name evidence="5" type="ORF">ACFQ11_15160</name>
</gene>
<dbReference type="InterPro" id="IPR054613">
    <property type="entry name" value="Peptidase_S78_dom"/>
</dbReference>
<keyword evidence="6" id="KW-1185">Reference proteome</keyword>
<evidence type="ECO:0000313" key="6">
    <source>
        <dbReference type="Proteomes" id="UP001596972"/>
    </source>
</evidence>
<evidence type="ECO:0000313" key="5">
    <source>
        <dbReference type="EMBL" id="MFD0901738.1"/>
    </source>
</evidence>
<dbReference type="Pfam" id="PF04586">
    <property type="entry name" value="Peptidase_S78"/>
    <property type="match status" value="1"/>
</dbReference>
<accession>A0ABW3ES57</accession>